<dbReference type="SMART" id="SM00028">
    <property type="entry name" value="TPR"/>
    <property type="match status" value="7"/>
</dbReference>
<comment type="similarity">
    <text evidence="2">Belongs to the glycosyltransferase 41 family. O-GlcNAc transferase subfamily.</text>
</comment>
<dbReference type="PROSITE" id="PS50005">
    <property type="entry name" value="TPR"/>
    <property type="match status" value="5"/>
</dbReference>
<evidence type="ECO:0000256" key="7">
    <source>
        <dbReference type="ARBA" id="ARBA00022803"/>
    </source>
</evidence>
<evidence type="ECO:0000256" key="1">
    <source>
        <dbReference type="ARBA" id="ARBA00004922"/>
    </source>
</evidence>
<evidence type="ECO:0000256" key="3">
    <source>
        <dbReference type="ARBA" id="ARBA00011970"/>
    </source>
</evidence>
<evidence type="ECO:0000259" key="10">
    <source>
        <dbReference type="Pfam" id="PF13844"/>
    </source>
</evidence>
<feature type="repeat" description="TPR" evidence="8">
    <location>
        <begin position="236"/>
        <end position="269"/>
    </location>
</feature>
<keyword evidence="5" id="KW-0808">Transferase</keyword>
<organism evidence="11 12">
    <name type="scientific">Rhizobium alvei</name>
    <dbReference type="NCBI Taxonomy" id="1132659"/>
    <lineage>
        <taxon>Bacteria</taxon>
        <taxon>Pseudomonadati</taxon>
        <taxon>Pseudomonadota</taxon>
        <taxon>Alphaproteobacteria</taxon>
        <taxon>Hyphomicrobiales</taxon>
        <taxon>Rhizobiaceae</taxon>
        <taxon>Rhizobium/Agrobacterium group</taxon>
        <taxon>Rhizobium</taxon>
    </lineage>
</organism>
<comment type="caution">
    <text evidence="11">The sequence shown here is derived from an EMBL/GenBank/DDBJ whole genome shotgun (WGS) entry which is preliminary data.</text>
</comment>
<evidence type="ECO:0000256" key="5">
    <source>
        <dbReference type="ARBA" id="ARBA00022679"/>
    </source>
</evidence>
<dbReference type="Gene3D" id="3.40.50.11380">
    <property type="match status" value="1"/>
</dbReference>
<dbReference type="Proteomes" id="UP001174932">
    <property type="component" value="Unassembled WGS sequence"/>
</dbReference>
<gene>
    <name evidence="11" type="ORF">Q4481_02755</name>
</gene>
<dbReference type="Pfam" id="PF13432">
    <property type="entry name" value="TPR_16"/>
    <property type="match status" value="4"/>
</dbReference>
<feature type="domain" description="O-GlcNAc transferase C-terminal" evidence="10">
    <location>
        <begin position="561"/>
        <end position="744"/>
    </location>
</feature>
<evidence type="ECO:0000313" key="12">
    <source>
        <dbReference type="Proteomes" id="UP001174932"/>
    </source>
</evidence>
<dbReference type="InterPro" id="IPR011990">
    <property type="entry name" value="TPR-like_helical_dom_sf"/>
</dbReference>
<accession>A0ABT8YHV7</accession>
<evidence type="ECO:0000256" key="9">
    <source>
        <dbReference type="SAM" id="MobiDB-lite"/>
    </source>
</evidence>
<dbReference type="InterPro" id="IPR019734">
    <property type="entry name" value="TPR_rpt"/>
</dbReference>
<keyword evidence="6" id="KW-0677">Repeat</keyword>
<comment type="pathway">
    <text evidence="1">Protein modification; protein glycosylation.</text>
</comment>
<keyword evidence="12" id="KW-1185">Reference proteome</keyword>
<feature type="repeat" description="TPR" evidence="8">
    <location>
        <begin position="202"/>
        <end position="235"/>
    </location>
</feature>
<dbReference type="PANTHER" id="PTHR44998">
    <property type="match status" value="1"/>
</dbReference>
<feature type="repeat" description="TPR" evidence="8">
    <location>
        <begin position="270"/>
        <end position="303"/>
    </location>
</feature>
<dbReference type="RefSeq" id="WP_304374727.1">
    <property type="nucleotide sequence ID" value="NZ_JAUOZU010000001.1"/>
</dbReference>
<evidence type="ECO:0000256" key="2">
    <source>
        <dbReference type="ARBA" id="ARBA00005386"/>
    </source>
</evidence>
<dbReference type="Pfam" id="PF13844">
    <property type="entry name" value="Glyco_transf_41"/>
    <property type="match status" value="2"/>
</dbReference>
<feature type="repeat" description="TPR" evidence="8">
    <location>
        <begin position="134"/>
        <end position="167"/>
    </location>
</feature>
<dbReference type="Gene3D" id="1.25.40.10">
    <property type="entry name" value="Tetratricopeptide repeat domain"/>
    <property type="match status" value="2"/>
</dbReference>
<dbReference type="InterPro" id="IPR029489">
    <property type="entry name" value="OGT/SEC/SPY_C"/>
</dbReference>
<dbReference type="EMBL" id="JAUOZU010000001">
    <property type="protein sequence ID" value="MDO6962859.1"/>
    <property type="molecule type" value="Genomic_DNA"/>
</dbReference>
<evidence type="ECO:0000256" key="6">
    <source>
        <dbReference type="ARBA" id="ARBA00022737"/>
    </source>
</evidence>
<feature type="region of interest" description="Disordered" evidence="9">
    <location>
        <begin position="1"/>
        <end position="31"/>
    </location>
</feature>
<keyword evidence="7 8" id="KW-0802">TPR repeat</keyword>
<feature type="compositionally biased region" description="Gly residues" evidence="9">
    <location>
        <begin position="1"/>
        <end position="10"/>
    </location>
</feature>
<dbReference type="PANTHER" id="PTHR44998:SF1">
    <property type="entry name" value="UDP-N-ACETYLGLUCOSAMINE--PEPTIDE N-ACETYLGLUCOSAMINYLTRANSFERASE 110 KDA SUBUNIT"/>
    <property type="match status" value="1"/>
</dbReference>
<proteinExistence type="inferred from homology"/>
<protein>
    <recommendedName>
        <fullName evidence="3">protein O-GlcNAc transferase</fullName>
        <ecNumber evidence="3">2.4.1.255</ecNumber>
    </recommendedName>
</protein>
<dbReference type="Gene3D" id="3.40.50.2000">
    <property type="entry name" value="Glycogen Phosphorylase B"/>
    <property type="match status" value="1"/>
</dbReference>
<feature type="domain" description="O-GlcNAc transferase C-terminal" evidence="10">
    <location>
        <begin position="386"/>
        <end position="553"/>
    </location>
</feature>
<evidence type="ECO:0000256" key="8">
    <source>
        <dbReference type="PROSITE-ProRule" id="PRU00339"/>
    </source>
</evidence>
<dbReference type="EC" id="2.4.1.255" evidence="3"/>
<reference evidence="11" key="2">
    <citation type="submission" date="2023-07" db="EMBL/GenBank/DDBJ databases">
        <authorList>
            <person name="Shen H."/>
        </authorList>
    </citation>
    <scope>NUCLEOTIDE SEQUENCE</scope>
    <source>
        <strain evidence="11">TNR-22</strain>
    </source>
</reference>
<reference evidence="11" key="1">
    <citation type="journal article" date="2015" name="Int. J. Syst. Evol. Microbiol.">
        <title>Rhizobium alvei sp. nov., isolated from a freshwater river.</title>
        <authorList>
            <person name="Sheu S.Y."/>
            <person name="Huang H.W."/>
            <person name="Young C.C."/>
            <person name="Chen W.M."/>
        </authorList>
    </citation>
    <scope>NUCLEOTIDE SEQUENCE</scope>
    <source>
        <strain evidence="11">TNR-22</strain>
    </source>
</reference>
<name>A0ABT8YHV7_9HYPH</name>
<dbReference type="SUPFAM" id="SSF48452">
    <property type="entry name" value="TPR-like"/>
    <property type="match status" value="1"/>
</dbReference>
<keyword evidence="4" id="KW-0328">Glycosyltransferase</keyword>
<sequence>MAGNGRGNGGKFIPQSKGSQNRDMRPAPGPDLRALLEKAGQMLSQGRGAEALPIAEEAARLGRTSPEAAHLLGVCHLQVGNIAKGIEAFNRAVMLAPTNGMILNHLGVALCQSGRAGEGISALEKAVRLAPGSIEARNNLAHAYNEAGRFADALTLYEALVSAAPTLQPAWQGLASAYSKTGQPERALATLDAALGSFPDHAGFVSSRGRVLLDLNRITEAEAEFRRALSLDPRQADAANNLGTLLEERRQLAEARALFQQATDARPDHGDAWFNYGNSLEKSGDLLKARLAFRRSVALRPQSARTLAALITLRRKLCDWAGLEADQARLEAMIDAPDFPKRPNDAPSPFSLLSMTVDPARQLRVARTYSASIAQRTLRWASALGPFDAERQPIEGRRLRIGYLSPDLREHPIGQLMAGVFEAHDRERFEISAWSTGPDDASSYRSRIIDAVERFEDVRTLDLAETARRMRAANLDIVIDLAGYTAHARSELLAARVAPVQVNYLGFPGSMGAEFMDWIIVDDIIAPKGSEPLFSEKIYRLPGCYQANDDRQTIDADPVRRADFGLPDDAFVFCCFSMNYKIDAALVDAWSAILARVPGSVLWLFRTDAAAAENIADAFVRNGIARERVIFADRLAKPKHLARHRLADLFLDSFAYGAHTTASDALWAGLPVLTLKGDTFARRVGASIVTAAGLADMVTDSMTDYIDRAVALAGDREALSAIRTRLVEGLPSCALFSTAAIAANLEAAYAGMVAESLNR</sequence>
<feature type="repeat" description="TPR" evidence="8">
    <location>
        <begin position="66"/>
        <end position="99"/>
    </location>
</feature>
<evidence type="ECO:0000256" key="4">
    <source>
        <dbReference type="ARBA" id="ARBA00022676"/>
    </source>
</evidence>
<evidence type="ECO:0000313" key="11">
    <source>
        <dbReference type="EMBL" id="MDO6962859.1"/>
    </source>
</evidence>